<proteinExistence type="predicted"/>
<sequence>GYLNFARQCWKYFKKFSQLTRTNEVTSLFNLWVSRGLEGETLAAIASLCGITIAGY</sequence>
<evidence type="ECO:0000313" key="1">
    <source>
        <dbReference type="EMBL" id="GAJ02046.1"/>
    </source>
</evidence>
<feature type="non-terminal residue" evidence="1">
    <location>
        <position position="1"/>
    </location>
</feature>
<reference evidence="1" key="1">
    <citation type="journal article" date="2014" name="Front. Microbiol.">
        <title>High frequency of phylogenetically diverse reductive dehalogenase-homologous genes in deep subseafloor sedimentary metagenomes.</title>
        <authorList>
            <person name="Kawai M."/>
            <person name="Futagami T."/>
            <person name="Toyoda A."/>
            <person name="Takaki Y."/>
            <person name="Nishi S."/>
            <person name="Hori S."/>
            <person name="Arai W."/>
            <person name="Tsubouchi T."/>
            <person name="Morono Y."/>
            <person name="Uchiyama I."/>
            <person name="Ito T."/>
            <person name="Fujiyama A."/>
            <person name="Inagaki F."/>
            <person name="Takami H."/>
        </authorList>
    </citation>
    <scope>NUCLEOTIDE SEQUENCE</scope>
    <source>
        <strain evidence="1">Expedition CK06-06</strain>
    </source>
</reference>
<dbReference type="AlphaFoldDB" id="X1UQ91"/>
<organism evidence="1">
    <name type="scientific">marine sediment metagenome</name>
    <dbReference type="NCBI Taxonomy" id="412755"/>
    <lineage>
        <taxon>unclassified sequences</taxon>
        <taxon>metagenomes</taxon>
        <taxon>ecological metagenomes</taxon>
    </lineage>
</organism>
<protein>
    <submittedName>
        <fullName evidence="1">Uncharacterized protein</fullName>
    </submittedName>
</protein>
<name>X1UQ91_9ZZZZ</name>
<comment type="caution">
    <text evidence="1">The sequence shown here is derived from an EMBL/GenBank/DDBJ whole genome shotgun (WGS) entry which is preliminary data.</text>
</comment>
<dbReference type="EMBL" id="BARW01020102">
    <property type="protein sequence ID" value="GAJ02046.1"/>
    <property type="molecule type" value="Genomic_DNA"/>
</dbReference>
<gene>
    <name evidence="1" type="ORF">S12H4_34025</name>
</gene>
<accession>X1UQ91</accession>